<dbReference type="EMBL" id="KV018466">
    <property type="protein sequence ID" value="KZV17054.1"/>
    <property type="molecule type" value="Genomic_DNA"/>
</dbReference>
<dbReference type="OrthoDB" id="1746909at2759"/>
<dbReference type="PANTHER" id="PTHR31286">
    <property type="entry name" value="GLYCINE-RICH CELL WALL STRUCTURAL PROTEIN 1.8-LIKE"/>
    <property type="match status" value="1"/>
</dbReference>
<feature type="domain" description="DUF4283" evidence="2">
    <location>
        <begin position="89"/>
        <end position="160"/>
    </location>
</feature>
<gene>
    <name evidence="3" type="ORF">F511_12384</name>
</gene>
<feature type="compositionally biased region" description="Basic residues" evidence="1">
    <location>
        <begin position="292"/>
        <end position="316"/>
    </location>
</feature>
<feature type="region of interest" description="Disordered" evidence="1">
    <location>
        <begin position="273"/>
        <end position="322"/>
    </location>
</feature>
<reference evidence="3 4" key="1">
    <citation type="journal article" date="2015" name="Proc. Natl. Acad. Sci. U.S.A.">
        <title>The resurrection genome of Boea hygrometrica: A blueprint for survival of dehydration.</title>
        <authorList>
            <person name="Xiao L."/>
            <person name="Yang G."/>
            <person name="Zhang L."/>
            <person name="Yang X."/>
            <person name="Zhao S."/>
            <person name="Ji Z."/>
            <person name="Zhou Q."/>
            <person name="Hu M."/>
            <person name="Wang Y."/>
            <person name="Chen M."/>
            <person name="Xu Y."/>
            <person name="Jin H."/>
            <person name="Xiao X."/>
            <person name="Hu G."/>
            <person name="Bao F."/>
            <person name="Hu Y."/>
            <person name="Wan P."/>
            <person name="Li L."/>
            <person name="Deng X."/>
            <person name="Kuang T."/>
            <person name="Xiang C."/>
            <person name="Zhu J.K."/>
            <person name="Oliver M.J."/>
            <person name="He Y."/>
        </authorList>
    </citation>
    <scope>NUCLEOTIDE SEQUENCE [LARGE SCALE GENOMIC DNA]</scope>
    <source>
        <strain evidence="4">cv. XS01</strain>
    </source>
</reference>
<evidence type="ECO:0000256" key="1">
    <source>
        <dbReference type="SAM" id="MobiDB-lite"/>
    </source>
</evidence>
<feature type="region of interest" description="Disordered" evidence="1">
    <location>
        <begin position="1"/>
        <end position="51"/>
    </location>
</feature>
<dbReference type="AlphaFoldDB" id="A0A2Z7A662"/>
<feature type="compositionally biased region" description="Low complexity" evidence="1">
    <location>
        <begin position="1"/>
        <end position="22"/>
    </location>
</feature>
<evidence type="ECO:0000259" key="2">
    <source>
        <dbReference type="Pfam" id="PF14111"/>
    </source>
</evidence>
<protein>
    <recommendedName>
        <fullName evidence="2">DUF4283 domain-containing protein</fullName>
    </recommendedName>
</protein>
<evidence type="ECO:0000313" key="3">
    <source>
        <dbReference type="EMBL" id="KZV17054.1"/>
    </source>
</evidence>
<dbReference type="InterPro" id="IPR040256">
    <property type="entry name" value="At4g02000-like"/>
</dbReference>
<dbReference type="InterPro" id="IPR025558">
    <property type="entry name" value="DUF4283"/>
</dbReference>
<organism evidence="3 4">
    <name type="scientific">Dorcoceras hygrometricum</name>
    <dbReference type="NCBI Taxonomy" id="472368"/>
    <lineage>
        <taxon>Eukaryota</taxon>
        <taxon>Viridiplantae</taxon>
        <taxon>Streptophyta</taxon>
        <taxon>Embryophyta</taxon>
        <taxon>Tracheophyta</taxon>
        <taxon>Spermatophyta</taxon>
        <taxon>Magnoliopsida</taxon>
        <taxon>eudicotyledons</taxon>
        <taxon>Gunneridae</taxon>
        <taxon>Pentapetalae</taxon>
        <taxon>asterids</taxon>
        <taxon>lamiids</taxon>
        <taxon>Lamiales</taxon>
        <taxon>Gesneriaceae</taxon>
        <taxon>Didymocarpoideae</taxon>
        <taxon>Trichosporeae</taxon>
        <taxon>Loxocarpinae</taxon>
        <taxon>Dorcoceras</taxon>
    </lineage>
</organism>
<name>A0A2Z7A662_9LAMI</name>
<sequence length="398" mass="44902">MKGGANTVENNDTNTQQNTSNDPKFGVNDNVDANTNPNEDGSKQPKLKKPSFVSLFRENRNEMDIGTLEYIPTGGCVPDFYFSKVAPVEEAHEFCLIGCILGNRPNAFILRQIVKNWGGNIKFRMHINGWITFPFPSAEKRDAILHGGPYLIYGRQLYLKARPTCFLFRVEDMYFVPTWVQLYMDRVTCLRRNDRFARVLVEVNATVTRIRELRITLPTGVPIDLSFIYEGEPNGRQYWNGDVDIVLETTWPNIEEVVPAENDSDTDIKQAATDGDISKDEHVVNHIPTMPKVRKRSKSRSRNKSRDRGHRSRYKSALHSTQHVNETKTASNLHTVTDKAVMKPKISTTKAVIVDGLAAAITSNNVVSDPINANQDHKKIDKKTKGIASANSLGCRKR</sequence>
<evidence type="ECO:0000313" key="4">
    <source>
        <dbReference type="Proteomes" id="UP000250235"/>
    </source>
</evidence>
<proteinExistence type="predicted"/>
<accession>A0A2Z7A662</accession>
<keyword evidence="4" id="KW-1185">Reference proteome</keyword>
<dbReference type="PANTHER" id="PTHR31286:SF180">
    <property type="entry name" value="OS10G0362600 PROTEIN"/>
    <property type="match status" value="1"/>
</dbReference>
<dbReference type="Pfam" id="PF14111">
    <property type="entry name" value="DUF4283"/>
    <property type="match status" value="1"/>
</dbReference>
<dbReference type="Proteomes" id="UP000250235">
    <property type="component" value="Unassembled WGS sequence"/>
</dbReference>